<dbReference type="OrthoDB" id="70850at2759"/>
<evidence type="ECO:0000313" key="3">
    <source>
        <dbReference type="Proteomes" id="UP000054498"/>
    </source>
</evidence>
<dbReference type="PANTHER" id="PTHR38585">
    <property type="entry name" value="TRANSMEMBRANE PROTEIN"/>
    <property type="match status" value="1"/>
</dbReference>
<protein>
    <submittedName>
        <fullName evidence="2">Uncharacterized protein</fullName>
    </submittedName>
</protein>
<organism evidence="2 3">
    <name type="scientific">Monoraphidium neglectum</name>
    <dbReference type="NCBI Taxonomy" id="145388"/>
    <lineage>
        <taxon>Eukaryota</taxon>
        <taxon>Viridiplantae</taxon>
        <taxon>Chlorophyta</taxon>
        <taxon>core chlorophytes</taxon>
        <taxon>Chlorophyceae</taxon>
        <taxon>CS clade</taxon>
        <taxon>Sphaeropleales</taxon>
        <taxon>Selenastraceae</taxon>
        <taxon>Monoraphidium</taxon>
    </lineage>
</organism>
<feature type="compositionally biased region" description="Gly residues" evidence="1">
    <location>
        <begin position="566"/>
        <end position="576"/>
    </location>
</feature>
<proteinExistence type="predicted"/>
<keyword evidence="3" id="KW-1185">Reference proteome</keyword>
<name>A0A0D2MM96_9CHLO</name>
<dbReference type="AlphaFoldDB" id="A0A0D2MM96"/>
<dbReference type="STRING" id="145388.A0A0D2MM96"/>
<feature type="compositionally biased region" description="Low complexity" evidence="1">
    <location>
        <begin position="597"/>
        <end position="610"/>
    </location>
</feature>
<dbReference type="PANTHER" id="PTHR38585:SF1">
    <property type="entry name" value="TRANSMEMBRANE PROTEIN"/>
    <property type="match status" value="1"/>
</dbReference>
<dbReference type="Proteomes" id="UP000054498">
    <property type="component" value="Unassembled WGS sequence"/>
</dbReference>
<sequence length="644" mass="65621">MGTSFAAYTMGIKATQIVGYCLRISCCTPVLGPCLGLIGVGCASVLAGHVSAHTHKLCQEGGNPLRPGWWRPMRVDDAVTNAVLGLLVYKSAGGRFSSIMPSDLASPGALAFESIPAHGEEYVRPAAKRELARFFRRDGCHHCGTRRGPVIGDHMPPNKLVFTRGASQLAAWFNDLPGIRQVRGLTGATAARPAQRFFAQCQRCSLRQATALRHNKRVLVLHMRLPRQRSNTLAGVLVGLRQNVPPLQLPRAGARPQQQLPLWNPVGLIAALAAPSSVPLLTAMPSSSTVFDRPASCGELDFSPTGACIGTCIPSDDGGEHPTLSLPAVRDPAPPSPTAVAAAARDLGGGFSAATEYGHDHGAAGLISESGGRPSGAGGFEDTGFTCIAGDAVSSGAFNRGASGAIGCTVDASFGRGALGTGAEGGFSRGASGAIRTVPGSAMSRGASSAIGGGVYSIAPPGPEAPSQRCTAYEREGRQEWEAPAAARDWDSAAAAPRWGEAAAAQATAASGTATAGAGTVIAGVAQHARVAPEVTASFQHWMPPHKAGGGGGHHTHLVSPSGSHQRGGGGGGSSGALGHNGSPGHGRRVAQAARPLGSSADSGAGLDAAPYSDAEQGPLEGAKRRAAARASFERNYNRGLSYD</sequence>
<gene>
    <name evidence="2" type="ORF">MNEG_4020</name>
</gene>
<dbReference type="EMBL" id="KK100755">
    <property type="protein sequence ID" value="KIZ03940.1"/>
    <property type="molecule type" value="Genomic_DNA"/>
</dbReference>
<dbReference type="KEGG" id="mng:MNEG_4020"/>
<dbReference type="RefSeq" id="XP_013902959.1">
    <property type="nucleotide sequence ID" value="XM_014047505.1"/>
</dbReference>
<evidence type="ECO:0000313" key="2">
    <source>
        <dbReference type="EMBL" id="KIZ03940.1"/>
    </source>
</evidence>
<accession>A0A0D2MM96</accession>
<evidence type="ECO:0000256" key="1">
    <source>
        <dbReference type="SAM" id="MobiDB-lite"/>
    </source>
</evidence>
<feature type="region of interest" description="Disordered" evidence="1">
    <location>
        <begin position="541"/>
        <end position="644"/>
    </location>
</feature>
<reference evidence="2 3" key="1">
    <citation type="journal article" date="2013" name="BMC Genomics">
        <title>Reconstruction of the lipid metabolism for the microalga Monoraphidium neglectum from its genome sequence reveals characteristics suitable for biofuel production.</title>
        <authorList>
            <person name="Bogen C."/>
            <person name="Al-Dilaimi A."/>
            <person name="Albersmeier A."/>
            <person name="Wichmann J."/>
            <person name="Grundmann M."/>
            <person name="Rupp O."/>
            <person name="Lauersen K.J."/>
            <person name="Blifernez-Klassen O."/>
            <person name="Kalinowski J."/>
            <person name="Goesmann A."/>
            <person name="Mussgnug J.H."/>
            <person name="Kruse O."/>
        </authorList>
    </citation>
    <scope>NUCLEOTIDE SEQUENCE [LARGE SCALE GENOMIC DNA]</scope>
    <source>
        <strain evidence="2 3">SAG 48.87</strain>
    </source>
</reference>
<dbReference type="GeneID" id="25736898"/>